<dbReference type="EnsemblMetazoa" id="G34098.1">
    <property type="protein sequence ID" value="G34098.1:cds"/>
    <property type="gene ID" value="G34098"/>
</dbReference>
<evidence type="ECO:0000256" key="1">
    <source>
        <dbReference type="SAM" id="Phobius"/>
    </source>
</evidence>
<keyword evidence="1" id="KW-0812">Transmembrane</keyword>
<feature type="transmembrane region" description="Helical" evidence="1">
    <location>
        <begin position="170"/>
        <end position="186"/>
    </location>
</feature>
<proteinExistence type="predicted"/>
<name>A0A8W8MN67_MAGGI</name>
<keyword evidence="1" id="KW-0472">Membrane</keyword>
<dbReference type="Proteomes" id="UP000005408">
    <property type="component" value="Unassembled WGS sequence"/>
</dbReference>
<protein>
    <submittedName>
        <fullName evidence="3">Uncharacterized protein</fullName>
    </submittedName>
</protein>
<evidence type="ECO:0000313" key="4">
    <source>
        <dbReference type="Proteomes" id="UP000005408"/>
    </source>
</evidence>
<organism evidence="3 4">
    <name type="scientific">Magallana gigas</name>
    <name type="common">Pacific oyster</name>
    <name type="synonym">Crassostrea gigas</name>
    <dbReference type="NCBI Taxonomy" id="29159"/>
    <lineage>
        <taxon>Eukaryota</taxon>
        <taxon>Metazoa</taxon>
        <taxon>Spiralia</taxon>
        <taxon>Lophotrochozoa</taxon>
        <taxon>Mollusca</taxon>
        <taxon>Bivalvia</taxon>
        <taxon>Autobranchia</taxon>
        <taxon>Pteriomorphia</taxon>
        <taxon>Ostreida</taxon>
        <taxon>Ostreoidea</taxon>
        <taxon>Ostreidae</taxon>
        <taxon>Magallana</taxon>
    </lineage>
</organism>
<feature type="signal peptide" evidence="2">
    <location>
        <begin position="1"/>
        <end position="26"/>
    </location>
</feature>
<reference evidence="3" key="1">
    <citation type="submission" date="2022-08" db="UniProtKB">
        <authorList>
            <consortium name="EnsemblMetazoa"/>
        </authorList>
    </citation>
    <scope>IDENTIFICATION</scope>
    <source>
        <strain evidence="3">05x7-T-G4-1.051#20</strain>
    </source>
</reference>
<sequence length="187" mass="21269">MLQIGSQNTNFAVFTFVLLWATITSNAPMMSCEASRGTVKYVDRCPRNKSEWLESARNKNCSRINQNCSSTEFVYHCLINQWENATVEVCALRVNIIGKCAEYNIKGAVVQEHARRDCRSFQNPCPAYYKSDQAYLYQECYDGIATTKQNTATSAAINRYIIAAKEKHCFIILIIIFIHGVIRCVLI</sequence>
<keyword evidence="2" id="KW-0732">Signal</keyword>
<dbReference type="OrthoDB" id="10400084at2759"/>
<dbReference type="AlphaFoldDB" id="A0A8W8MN67"/>
<keyword evidence="4" id="KW-1185">Reference proteome</keyword>
<evidence type="ECO:0000313" key="3">
    <source>
        <dbReference type="EnsemblMetazoa" id="G34098.1:cds"/>
    </source>
</evidence>
<feature type="chain" id="PRO_5036446916" evidence="2">
    <location>
        <begin position="27"/>
        <end position="187"/>
    </location>
</feature>
<accession>A0A8W8MN67</accession>
<keyword evidence="1" id="KW-1133">Transmembrane helix</keyword>
<evidence type="ECO:0000256" key="2">
    <source>
        <dbReference type="SAM" id="SignalP"/>
    </source>
</evidence>